<evidence type="ECO:0000256" key="1">
    <source>
        <dbReference type="ARBA" id="ARBA00004651"/>
    </source>
</evidence>
<dbReference type="GO" id="GO:0005886">
    <property type="term" value="C:plasma membrane"/>
    <property type="evidence" value="ECO:0007669"/>
    <property type="project" value="UniProtKB-SubCell"/>
</dbReference>
<dbReference type="AlphaFoldDB" id="A5D5R3"/>
<proteinExistence type="inferred from homology"/>
<comment type="subcellular location">
    <subcellularLocation>
        <location evidence="1 7">Cell membrane</location>
        <topology evidence="1 7">Multi-pass membrane protein</topology>
    </subcellularLocation>
</comment>
<dbReference type="InterPro" id="IPR035906">
    <property type="entry name" value="MetI-like_sf"/>
</dbReference>
<keyword evidence="6 7" id="KW-0472">Membrane</keyword>
<dbReference type="PROSITE" id="PS50928">
    <property type="entry name" value="ABC_TM1"/>
    <property type="match status" value="1"/>
</dbReference>
<sequence>MPGQNSTAAGLLKRALFYLALIAIWEGVFRAGLWPEYLFPSPVGVLQNLVTGFQDSTFLIAIGASMKRVVVGYSISLAVGLSLGLLIVSSRYLDETLSPLLLGLQTLPSICWLPLAILWFGLGEDSIIFVIAIGSIFSVTMGTLSGIKNVPPIYMRVAKTMGAKGLKAYTTVVIPAAFPAIIGGMKQGWSFAWRALMAGELLSPKDGLGYVLTIGRDLHDMNQVVGVMIIIIIIGLIIDKFIFGRIEHSIRSRWGLTGA</sequence>
<evidence type="ECO:0000256" key="5">
    <source>
        <dbReference type="ARBA" id="ARBA00022989"/>
    </source>
</evidence>
<keyword evidence="5 7" id="KW-1133">Transmembrane helix</keyword>
<reference evidence="10" key="1">
    <citation type="journal article" date="2008" name="Genome Res.">
        <title>The genome of Pelotomaculum thermopropionicum reveals niche-associated evolution in anaerobic microbiota.</title>
        <authorList>
            <person name="Kosaka T."/>
            <person name="Kato S."/>
            <person name="Shimoyama T."/>
            <person name="Ishii S."/>
            <person name="Abe T."/>
            <person name="Watanabe K."/>
        </authorList>
    </citation>
    <scope>NUCLEOTIDE SEQUENCE [LARGE SCALE GENOMIC DNA]</scope>
    <source>
        <strain evidence="10">DSM 13744 / JCM 10971 / SI</strain>
    </source>
</reference>
<name>A5D5R3_PELTS</name>
<accession>A5D5R3</accession>
<evidence type="ECO:0000256" key="4">
    <source>
        <dbReference type="ARBA" id="ARBA00022692"/>
    </source>
</evidence>
<dbReference type="PANTHER" id="PTHR30151">
    <property type="entry name" value="ALKANE SULFONATE ABC TRANSPORTER-RELATED, MEMBRANE SUBUNIT"/>
    <property type="match status" value="1"/>
</dbReference>
<evidence type="ECO:0000313" key="10">
    <source>
        <dbReference type="Proteomes" id="UP000006556"/>
    </source>
</evidence>
<dbReference type="Pfam" id="PF00528">
    <property type="entry name" value="BPD_transp_1"/>
    <property type="match status" value="1"/>
</dbReference>
<dbReference type="SUPFAM" id="SSF161098">
    <property type="entry name" value="MetI-like"/>
    <property type="match status" value="1"/>
</dbReference>
<organism evidence="9 10">
    <name type="scientific">Pelotomaculum thermopropionicum (strain DSM 13744 / JCM 10971 / SI)</name>
    <dbReference type="NCBI Taxonomy" id="370438"/>
    <lineage>
        <taxon>Bacteria</taxon>
        <taxon>Bacillati</taxon>
        <taxon>Bacillota</taxon>
        <taxon>Clostridia</taxon>
        <taxon>Eubacteriales</taxon>
        <taxon>Desulfotomaculaceae</taxon>
        <taxon>Pelotomaculum</taxon>
    </lineage>
</organism>
<dbReference type="GO" id="GO:0055085">
    <property type="term" value="P:transmembrane transport"/>
    <property type="evidence" value="ECO:0007669"/>
    <property type="project" value="InterPro"/>
</dbReference>
<comment type="similarity">
    <text evidence="7">Belongs to the binding-protein-dependent transport system permease family.</text>
</comment>
<feature type="transmembrane region" description="Helical" evidence="7">
    <location>
        <begin position="127"/>
        <end position="147"/>
    </location>
</feature>
<evidence type="ECO:0000256" key="3">
    <source>
        <dbReference type="ARBA" id="ARBA00022475"/>
    </source>
</evidence>
<evidence type="ECO:0000256" key="2">
    <source>
        <dbReference type="ARBA" id="ARBA00022448"/>
    </source>
</evidence>
<feature type="transmembrane region" description="Helical" evidence="7">
    <location>
        <begin position="168"/>
        <end position="185"/>
    </location>
</feature>
<feature type="transmembrane region" description="Helical" evidence="7">
    <location>
        <begin position="100"/>
        <end position="121"/>
    </location>
</feature>
<dbReference type="HOGENOM" id="CLU_046113_1_4_9"/>
<feature type="domain" description="ABC transmembrane type-1" evidence="8">
    <location>
        <begin position="62"/>
        <end position="242"/>
    </location>
</feature>
<dbReference type="Gene3D" id="1.10.3720.10">
    <property type="entry name" value="MetI-like"/>
    <property type="match status" value="1"/>
</dbReference>
<keyword evidence="2 7" id="KW-0813">Transport</keyword>
<keyword evidence="3" id="KW-1003">Cell membrane</keyword>
<dbReference type="STRING" id="370438.PTH_0237"/>
<dbReference type="InterPro" id="IPR000515">
    <property type="entry name" value="MetI-like"/>
</dbReference>
<feature type="transmembrane region" description="Helical" evidence="7">
    <location>
        <begin position="70"/>
        <end position="88"/>
    </location>
</feature>
<feature type="transmembrane region" description="Helical" evidence="7">
    <location>
        <begin position="15"/>
        <end position="33"/>
    </location>
</feature>
<evidence type="ECO:0000259" key="8">
    <source>
        <dbReference type="PROSITE" id="PS50928"/>
    </source>
</evidence>
<gene>
    <name evidence="9" type="primary">TauC</name>
    <name evidence="9" type="ordered locus">PTH_0237</name>
</gene>
<dbReference type="eggNOG" id="COG0600">
    <property type="taxonomic scope" value="Bacteria"/>
</dbReference>
<dbReference type="KEGG" id="pth:PTH_0237"/>
<evidence type="ECO:0000313" key="9">
    <source>
        <dbReference type="EMBL" id="BAF58418.1"/>
    </source>
</evidence>
<dbReference type="EMBL" id="AP009389">
    <property type="protein sequence ID" value="BAF58418.1"/>
    <property type="molecule type" value="Genomic_DNA"/>
</dbReference>
<keyword evidence="10" id="KW-1185">Reference proteome</keyword>
<evidence type="ECO:0000256" key="7">
    <source>
        <dbReference type="RuleBase" id="RU363032"/>
    </source>
</evidence>
<evidence type="ECO:0000256" key="6">
    <source>
        <dbReference type="ARBA" id="ARBA00023136"/>
    </source>
</evidence>
<keyword evidence="4 7" id="KW-0812">Transmembrane</keyword>
<protein>
    <submittedName>
        <fullName evidence="9">ABC-type nitrate/sulfonate/bicarbonate transport systemM permease component</fullName>
    </submittedName>
</protein>
<dbReference type="Proteomes" id="UP000006556">
    <property type="component" value="Chromosome"/>
</dbReference>
<feature type="transmembrane region" description="Helical" evidence="7">
    <location>
        <begin position="224"/>
        <end position="243"/>
    </location>
</feature>
<dbReference type="CDD" id="cd06261">
    <property type="entry name" value="TM_PBP2"/>
    <property type="match status" value="1"/>
</dbReference>
<dbReference type="PANTHER" id="PTHR30151:SF0">
    <property type="entry name" value="ABC TRANSPORTER PERMEASE PROTEIN MJ0413-RELATED"/>
    <property type="match status" value="1"/>
</dbReference>